<keyword evidence="2" id="KW-1185">Reference proteome</keyword>
<gene>
    <name evidence="1" type="ORF">HMPREF9004_0048</name>
</gene>
<accession>N6WFX5</accession>
<dbReference type="AlphaFoldDB" id="N6WFX5"/>
<name>N6WFX5_9ACTO</name>
<sequence>MSSHPRGEERSLASASLCRRVLLMTRVKAAAVDPRRKTLRVLLMHEGERGSV</sequence>
<dbReference type="HOGENOM" id="CLU_3075762_0_0_11"/>
<comment type="caution">
    <text evidence="1">The sequence shown here is derived from an EMBL/GenBank/DDBJ whole genome shotgun (WGS) entry which is preliminary data.</text>
</comment>
<organism evidence="1 2">
    <name type="scientific">Schaalia cardiffensis F0333</name>
    <dbReference type="NCBI Taxonomy" id="888050"/>
    <lineage>
        <taxon>Bacteria</taxon>
        <taxon>Bacillati</taxon>
        <taxon>Actinomycetota</taxon>
        <taxon>Actinomycetes</taxon>
        <taxon>Actinomycetales</taxon>
        <taxon>Actinomycetaceae</taxon>
        <taxon>Schaalia</taxon>
    </lineage>
</organism>
<reference evidence="1 2" key="1">
    <citation type="submission" date="2013-03" db="EMBL/GenBank/DDBJ databases">
        <title>Reference genome for the Human Microbiome Project.</title>
        <authorList>
            <person name="Aqrawi P."/>
            <person name="Ayvaz T."/>
            <person name="Bess C."/>
            <person name="Blankenburg K."/>
            <person name="Coyle M."/>
            <person name="Deng J."/>
            <person name="Forbes L."/>
            <person name="Fowler G."/>
            <person name="Francisco L."/>
            <person name="Fu Q."/>
            <person name="Gibbs R."/>
            <person name="Gross S."/>
            <person name="Gubbala S."/>
            <person name="Hale W."/>
            <person name="Hemphill L."/>
            <person name="Highlander S."/>
            <person name="Hirani K."/>
            <person name="Jackson L."/>
            <person name="Jakkamsetti A."/>
            <person name="Javaid M."/>
            <person name="Jayaseelan J.C."/>
            <person name="Jiang H."/>
            <person name="Joshi V."/>
            <person name="Korchina V."/>
            <person name="Kovar C."/>
            <person name="Lara F."/>
            <person name="Lee S."/>
            <person name="Liu Y."/>
            <person name="Mata R."/>
            <person name="Mathew T."/>
            <person name="Munidasa M."/>
            <person name="Muzny D."/>
            <person name="Nazareth L."/>
            <person name="Ngo R."/>
            <person name="Nguyen L."/>
            <person name="Nguyen N."/>
            <person name="Okwuonu G."/>
            <person name="Ongeri F."/>
            <person name="Palculict T."/>
            <person name="Patil S."/>
            <person name="Petrosino J."/>
            <person name="Pham C."/>
            <person name="Pham P."/>
            <person name="Pu L.-L."/>
            <person name="Qin X."/>
            <person name="Qu J."/>
            <person name="Reid J."/>
            <person name="Ross M."/>
            <person name="Ruth R."/>
            <person name="Saada N."/>
            <person name="San Lucas F."/>
            <person name="Santibanez J."/>
            <person name="Shang Y."/>
            <person name="Simmons D."/>
            <person name="Song X.-Z."/>
            <person name="Tang L.-Y."/>
            <person name="Thornton R."/>
            <person name="Warren J."/>
            <person name="Weissenberger G."/>
            <person name="Wilczek-Boney K."/>
            <person name="Worley K."/>
            <person name="Youmans B."/>
            <person name="Zhang J."/>
            <person name="Zhang L."/>
            <person name="Zhao Z."/>
            <person name="Zhou C."/>
            <person name="Zhu D."/>
            <person name="Zhu Y."/>
        </authorList>
    </citation>
    <scope>NUCLEOTIDE SEQUENCE [LARGE SCALE GENOMIC DNA]</scope>
    <source>
        <strain evidence="1 2">F0333</strain>
    </source>
</reference>
<dbReference type="PATRIC" id="fig|888050.3.peg.46"/>
<evidence type="ECO:0000313" key="1">
    <source>
        <dbReference type="EMBL" id="ENO19129.1"/>
    </source>
</evidence>
<proteinExistence type="predicted"/>
<dbReference type="EMBL" id="AQHZ01000001">
    <property type="protein sequence ID" value="ENO19129.1"/>
    <property type="molecule type" value="Genomic_DNA"/>
</dbReference>
<evidence type="ECO:0000313" key="2">
    <source>
        <dbReference type="Proteomes" id="UP000013015"/>
    </source>
</evidence>
<dbReference type="Proteomes" id="UP000013015">
    <property type="component" value="Unassembled WGS sequence"/>
</dbReference>
<dbReference type="STRING" id="888050.HMPREF9004_0048"/>
<protein>
    <submittedName>
        <fullName evidence="1">Uncharacterized protein</fullName>
    </submittedName>
</protein>